<dbReference type="SMART" id="SM00044">
    <property type="entry name" value="CYCc"/>
    <property type="match status" value="1"/>
</dbReference>
<dbReference type="GO" id="GO:0000166">
    <property type="term" value="F:nucleotide binding"/>
    <property type="evidence" value="ECO:0007669"/>
    <property type="project" value="UniProtKB-KW"/>
</dbReference>
<keyword evidence="6" id="KW-0456">Lyase</keyword>
<gene>
    <name evidence="8" type="ORF">HaLaN_01776</name>
</gene>
<keyword evidence="3" id="KW-0547">Nucleotide-binding</keyword>
<dbReference type="InterPro" id="IPR001054">
    <property type="entry name" value="A/G_cyclase"/>
</dbReference>
<dbReference type="CDD" id="cd07302">
    <property type="entry name" value="CHD"/>
    <property type="match status" value="1"/>
</dbReference>
<evidence type="ECO:0000256" key="3">
    <source>
        <dbReference type="ARBA" id="ARBA00022741"/>
    </source>
</evidence>
<dbReference type="GO" id="GO:0004016">
    <property type="term" value="F:adenylate cyclase activity"/>
    <property type="evidence" value="ECO:0007669"/>
    <property type="project" value="TreeGrafter"/>
</dbReference>
<proteinExistence type="predicted"/>
<evidence type="ECO:0000256" key="1">
    <source>
        <dbReference type="ARBA" id="ARBA00004370"/>
    </source>
</evidence>
<evidence type="ECO:0000256" key="5">
    <source>
        <dbReference type="ARBA" id="ARBA00023136"/>
    </source>
</evidence>
<keyword evidence="4" id="KW-1133">Transmembrane helix</keyword>
<dbReference type="SUPFAM" id="SSF55073">
    <property type="entry name" value="Nucleotide cyclase"/>
    <property type="match status" value="1"/>
</dbReference>
<dbReference type="PANTHER" id="PTHR11920">
    <property type="entry name" value="GUANYLYL CYCLASE"/>
    <property type="match status" value="1"/>
</dbReference>
<protein>
    <submittedName>
        <fullName evidence="8">Guanylate cyclase domain-containing protein</fullName>
    </submittedName>
</protein>
<name>A0A699YJI1_HAELA</name>
<evidence type="ECO:0000256" key="4">
    <source>
        <dbReference type="ARBA" id="ARBA00022989"/>
    </source>
</evidence>
<dbReference type="GO" id="GO:0007168">
    <property type="term" value="P:receptor guanylyl cyclase signaling pathway"/>
    <property type="evidence" value="ECO:0007669"/>
    <property type="project" value="TreeGrafter"/>
</dbReference>
<evidence type="ECO:0000256" key="6">
    <source>
        <dbReference type="ARBA" id="ARBA00023239"/>
    </source>
</evidence>
<dbReference type="AlphaFoldDB" id="A0A699YJI1"/>
<dbReference type="InterPro" id="IPR050401">
    <property type="entry name" value="Cyclic_nucleotide_synthase"/>
</dbReference>
<dbReference type="Gene3D" id="3.30.70.1230">
    <property type="entry name" value="Nucleotide cyclase"/>
    <property type="match status" value="1"/>
</dbReference>
<dbReference type="InterPro" id="IPR029787">
    <property type="entry name" value="Nucleotide_cyclase"/>
</dbReference>
<comment type="subcellular location">
    <subcellularLocation>
        <location evidence="1">Membrane</location>
    </subcellularLocation>
</comment>
<dbReference type="EMBL" id="BLLF01000070">
    <property type="protein sequence ID" value="GFH07034.1"/>
    <property type="molecule type" value="Genomic_DNA"/>
</dbReference>
<dbReference type="PANTHER" id="PTHR11920:SF335">
    <property type="entry name" value="GUANYLATE CYCLASE"/>
    <property type="match status" value="1"/>
</dbReference>
<keyword evidence="9" id="KW-1185">Reference proteome</keyword>
<evidence type="ECO:0000259" key="7">
    <source>
        <dbReference type="PROSITE" id="PS50125"/>
    </source>
</evidence>
<dbReference type="GO" id="GO:0001653">
    <property type="term" value="F:peptide receptor activity"/>
    <property type="evidence" value="ECO:0007669"/>
    <property type="project" value="TreeGrafter"/>
</dbReference>
<feature type="domain" description="Guanylate cyclase" evidence="7">
    <location>
        <begin position="115"/>
        <end position="269"/>
    </location>
</feature>
<dbReference type="Pfam" id="PF00211">
    <property type="entry name" value="Guanylate_cyc"/>
    <property type="match status" value="1"/>
</dbReference>
<evidence type="ECO:0000256" key="2">
    <source>
        <dbReference type="ARBA" id="ARBA00022692"/>
    </source>
</evidence>
<accession>A0A699YJI1</accession>
<dbReference type="Proteomes" id="UP000485058">
    <property type="component" value="Unassembled WGS sequence"/>
</dbReference>
<keyword evidence="5" id="KW-0472">Membrane</keyword>
<dbReference type="GO" id="GO:0035556">
    <property type="term" value="P:intracellular signal transduction"/>
    <property type="evidence" value="ECO:0007669"/>
    <property type="project" value="InterPro"/>
</dbReference>
<evidence type="ECO:0000313" key="9">
    <source>
        <dbReference type="Proteomes" id="UP000485058"/>
    </source>
</evidence>
<sequence length="303" mass="32624">MATAAGPGQQEEIWQGWSTMPPGSVLLQQPGVQSVRVTVRSIVHPRTREGGLLVVQQDTTDTSAMEALLADLAESQLRMASNIFPRHVLEFLATNRGNNAPEDVAQLARQHKDVTLLFMDIVGFTSMAKEVAPETVMVFLNTLFGVFDLLVDVHGVMKVETAGDCYIVAGGILSFDRKKEANGSEPSELGQEFAEVLEHHDPADSAARVMAFAKDMMASSKQVKMPHNDEPVCIRIGLHTGDCVSGLIGTKAPKYAVFGDTMNTASRMESTCTPGRIQVSAVTHALLPHEAWEATGGVLAKGK</sequence>
<dbReference type="GO" id="GO:0005886">
    <property type="term" value="C:plasma membrane"/>
    <property type="evidence" value="ECO:0007669"/>
    <property type="project" value="TreeGrafter"/>
</dbReference>
<dbReference type="GO" id="GO:0004383">
    <property type="term" value="F:guanylate cyclase activity"/>
    <property type="evidence" value="ECO:0007669"/>
    <property type="project" value="TreeGrafter"/>
</dbReference>
<dbReference type="PROSITE" id="PS50125">
    <property type="entry name" value="GUANYLATE_CYCLASE_2"/>
    <property type="match status" value="1"/>
</dbReference>
<comment type="caution">
    <text evidence="8">The sequence shown here is derived from an EMBL/GenBank/DDBJ whole genome shotgun (WGS) entry which is preliminary data.</text>
</comment>
<keyword evidence="2" id="KW-0812">Transmembrane</keyword>
<evidence type="ECO:0000313" key="8">
    <source>
        <dbReference type="EMBL" id="GFH07034.1"/>
    </source>
</evidence>
<feature type="non-terminal residue" evidence="8">
    <location>
        <position position="303"/>
    </location>
</feature>
<reference evidence="8 9" key="1">
    <citation type="submission" date="2020-02" db="EMBL/GenBank/DDBJ databases">
        <title>Draft genome sequence of Haematococcus lacustris strain NIES-144.</title>
        <authorList>
            <person name="Morimoto D."/>
            <person name="Nakagawa S."/>
            <person name="Yoshida T."/>
            <person name="Sawayama S."/>
        </authorList>
    </citation>
    <scope>NUCLEOTIDE SEQUENCE [LARGE SCALE GENOMIC DNA]</scope>
    <source>
        <strain evidence="8 9">NIES-144</strain>
    </source>
</reference>
<organism evidence="8 9">
    <name type="scientific">Haematococcus lacustris</name>
    <name type="common">Green alga</name>
    <name type="synonym">Haematococcus pluvialis</name>
    <dbReference type="NCBI Taxonomy" id="44745"/>
    <lineage>
        <taxon>Eukaryota</taxon>
        <taxon>Viridiplantae</taxon>
        <taxon>Chlorophyta</taxon>
        <taxon>core chlorophytes</taxon>
        <taxon>Chlorophyceae</taxon>
        <taxon>CS clade</taxon>
        <taxon>Chlamydomonadales</taxon>
        <taxon>Haematococcaceae</taxon>
        <taxon>Haematococcus</taxon>
    </lineage>
</organism>